<evidence type="ECO:0000313" key="9">
    <source>
        <dbReference type="Proteomes" id="UP001295423"/>
    </source>
</evidence>
<dbReference type="SMART" id="SM00249">
    <property type="entry name" value="PHD"/>
    <property type="match status" value="1"/>
</dbReference>
<keyword evidence="2" id="KW-0479">Metal-binding</keyword>
<feature type="region of interest" description="Disordered" evidence="6">
    <location>
        <begin position="587"/>
        <end position="609"/>
    </location>
</feature>
<dbReference type="PROSITE" id="PS01359">
    <property type="entry name" value="ZF_PHD_1"/>
    <property type="match status" value="1"/>
</dbReference>
<evidence type="ECO:0000313" key="8">
    <source>
        <dbReference type="EMBL" id="CAJ1953807.1"/>
    </source>
</evidence>
<gene>
    <name evidence="8" type="ORF">CYCCA115_LOCUS14408</name>
</gene>
<protein>
    <recommendedName>
        <fullName evidence="7">PHD-type domain-containing protein</fullName>
    </recommendedName>
</protein>
<dbReference type="PANTHER" id="PTHR45915">
    <property type="entry name" value="TRANSCRIPTION INTERMEDIARY FACTOR"/>
    <property type="match status" value="1"/>
</dbReference>
<evidence type="ECO:0000256" key="1">
    <source>
        <dbReference type="ARBA" id="ARBA00004123"/>
    </source>
</evidence>
<dbReference type="Gene3D" id="3.30.40.10">
    <property type="entry name" value="Zinc/RING finger domain, C3HC4 (zinc finger)"/>
    <property type="match status" value="1"/>
</dbReference>
<dbReference type="InterPro" id="IPR019786">
    <property type="entry name" value="Zinc_finger_PHD-type_CS"/>
</dbReference>
<sequence length="625" mass="70401">MDEISAEQGLLPSGPAGNDVEHNTCAIQDVDQAVMLIAKSNKTLESKTNRELIDDETFTNIASVDIQDHTNDKNTTAESHTIVLESQSQNNDATENENESLGTVVETLKPAMDTLENVADTTEGAEAMRWEKRFQTESESLKPLAGAVETIDETSQEDENERAEQLKWSAKVSHHERSAITDRIIHNGSQHIGVDPTLSSMPSHATQVRPKRAQRVSSKRSYVEALEASRVPETASDLWEAIRPVPEQGFEESLFSSARVGATSKRYSKRKKEKCKPESHPIVSNVVFNKRFLDFNRSPRGYLDELVRISKSAVLTKEQQSRPHYESIPIEPDLGDSASRVGHSYQARVSKSPKDYRDKFGDGYLPEYDTLWDPYRADAAERQGQDIDGFLNINCELVKKECLMTLLHLYDYNVAMAESEYRRIRAFGGEPSSKLSKEQSSVFKAFLMNEKKDFVVLAEKINRSKSDSLIHYYNWKRVDSHYPTLKAEWKNDFCFICNDGGDLLVCDGCERAYHLGCLKPPLAEIPEGDWFCPLCVNRKTKALPISTLSPSAIGNRLRFSEKEEDGSRLHRECNGIIWDKMNQQALGDSGNGSLRKPENDNPRSPDQVQMAPVLDELDAEYSVVI</sequence>
<dbReference type="PANTHER" id="PTHR45915:SF2">
    <property type="entry name" value="TOUTATIS, ISOFORM E"/>
    <property type="match status" value="1"/>
</dbReference>
<dbReference type="Pfam" id="PF00628">
    <property type="entry name" value="PHD"/>
    <property type="match status" value="1"/>
</dbReference>
<evidence type="ECO:0000256" key="3">
    <source>
        <dbReference type="ARBA" id="ARBA00022771"/>
    </source>
</evidence>
<proteinExistence type="predicted"/>
<dbReference type="InterPro" id="IPR011011">
    <property type="entry name" value="Znf_FYVE_PHD"/>
</dbReference>
<reference evidence="8" key="1">
    <citation type="submission" date="2023-08" db="EMBL/GenBank/DDBJ databases">
        <authorList>
            <person name="Audoor S."/>
            <person name="Bilcke G."/>
        </authorList>
    </citation>
    <scope>NUCLEOTIDE SEQUENCE</scope>
</reference>
<comment type="subcellular location">
    <subcellularLocation>
        <location evidence="1">Nucleus</location>
    </subcellularLocation>
</comment>
<keyword evidence="4" id="KW-0862">Zinc</keyword>
<dbReference type="EMBL" id="CAKOGP040001842">
    <property type="protein sequence ID" value="CAJ1953807.1"/>
    <property type="molecule type" value="Genomic_DNA"/>
</dbReference>
<evidence type="ECO:0000256" key="4">
    <source>
        <dbReference type="ARBA" id="ARBA00022833"/>
    </source>
</evidence>
<dbReference type="GO" id="GO:0000785">
    <property type="term" value="C:chromatin"/>
    <property type="evidence" value="ECO:0007669"/>
    <property type="project" value="TreeGrafter"/>
</dbReference>
<dbReference type="AlphaFoldDB" id="A0AAD2PV61"/>
<keyword evidence="3 5" id="KW-0863">Zinc-finger</keyword>
<dbReference type="Proteomes" id="UP001295423">
    <property type="component" value="Unassembled WGS sequence"/>
</dbReference>
<dbReference type="GO" id="GO:0005634">
    <property type="term" value="C:nucleus"/>
    <property type="evidence" value="ECO:0007669"/>
    <property type="project" value="UniProtKB-SubCell"/>
</dbReference>
<dbReference type="CDD" id="cd15532">
    <property type="entry name" value="PHD2_CHD_II"/>
    <property type="match status" value="1"/>
</dbReference>
<keyword evidence="9" id="KW-1185">Reference proteome</keyword>
<dbReference type="GO" id="GO:0008270">
    <property type="term" value="F:zinc ion binding"/>
    <property type="evidence" value="ECO:0007669"/>
    <property type="project" value="UniProtKB-KW"/>
</dbReference>
<evidence type="ECO:0000259" key="7">
    <source>
        <dbReference type="PROSITE" id="PS50016"/>
    </source>
</evidence>
<feature type="domain" description="PHD-type" evidence="7">
    <location>
        <begin position="491"/>
        <end position="538"/>
    </location>
</feature>
<accession>A0AAD2PV61</accession>
<evidence type="ECO:0000256" key="6">
    <source>
        <dbReference type="SAM" id="MobiDB-lite"/>
    </source>
</evidence>
<dbReference type="PROSITE" id="PS50016">
    <property type="entry name" value="ZF_PHD_2"/>
    <property type="match status" value="1"/>
</dbReference>
<evidence type="ECO:0000256" key="2">
    <source>
        <dbReference type="ARBA" id="ARBA00022723"/>
    </source>
</evidence>
<organism evidence="8 9">
    <name type="scientific">Cylindrotheca closterium</name>
    <dbReference type="NCBI Taxonomy" id="2856"/>
    <lineage>
        <taxon>Eukaryota</taxon>
        <taxon>Sar</taxon>
        <taxon>Stramenopiles</taxon>
        <taxon>Ochrophyta</taxon>
        <taxon>Bacillariophyta</taxon>
        <taxon>Bacillariophyceae</taxon>
        <taxon>Bacillariophycidae</taxon>
        <taxon>Bacillariales</taxon>
        <taxon>Bacillariaceae</taxon>
        <taxon>Cylindrotheca</taxon>
    </lineage>
</organism>
<evidence type="ECO:0000256" key="5">
    <source>
        <dbReference type="PROSITE-ProRule" id="PRU00146"/>
    </source>
</evidence>
<comment type="caution">
    <text evidence="8">The sequence shown here is derived from an EMBL/GenBank/DDBJ whole genome shotgun (WGS) entry which is preliminary data.</text>
</comment>
<dbReference type="SUPFAM" id="SSF57903">
    <property type="entry name" value="FYVE/PHD zinc finger"/>
    <property type="match status" value="1"/>
</dbReference>
<dbReference type="InterPro" id="IPR019787">
    <property type="entry name" value="Znf_PHD-finger"/>
</dbReference>
<dbReference type="InterPro" id="IPR001965">
    <property type="entry name" value="Znf_PHD"/>
</dbReference>
<dbReference type="InterPro" id="IPR013083">
    <property type="entry name" value="Znf_RING/FYVE/PHD"/>
</dbReference>
<name>A0AAD2PV61_9STRA</name>